<evidence type="ECO:0000256" key="5">
    <source>
        <dbReference type="ARBA" id="ARBA00023049"/>
    </source>
</evidence>
<feature type="binding site" evidence="7">
    <location>
        <position position="267"/>
    </location>
    <ligand>
        <name>Zn(2+)</name>
        <dbReference type="ChEBI" id="CHEBI:29105"/>
        <note>catalytic</note>
    </ligand>
</feature>
<evidence type="ECO:0000256" key="1">
    <source>
        <dbReference type="ARBA" id="ARBA00022670"/>
    </source>
</evidence>
<dbReference type="AlphaFoldDB" id="A0A5L4MBX5"/>
<evidence type="ECO:0000256" key="3">
    <source>
        <dbReference type="ARBA" id="ARBA00022801"/>
    </source>
</evidence>
<feature type="binding site" evidence="7">
    <location>
        <position position="342"/>
    </location>
    <ligand>
        <name>Zn(2+)</name>
        <dbReference type="ChEBI" id="CHEBI:29105"/>
        <note>catalytic</note>
    </ligand>
</feature>
<sequence length="399" mass="44734">MLEFLIGAYLIYTIYKITLSLIEINFININSKKQAVVLSETDYKQAAKVAIINQKFSISNTVYSAILLIIWSIWGASFLQNMIAPNGSIFENTLLVVVFLLTSAILQLPFDAYSSFVKDKKLGFSNITWKIFIVDTLKSFIMIVIFGGLVSWLILLCFEWLGNSWWIWAFGLSFAIILLINLIYPTIIAPIFNKVTPLANEELKSAIGSLLTKCGFKSSGVFVIDASKRDKRLNAYFGGFGATKRVVLFDTLIEKLTQNEIIAVLGHELGHFKHKDLLKNIALMFVVLFLLFAIFGNIPNSIYSSLGLNSGGGSFFIFLFLYSPIVSAFFEPIMSAFSRSHEFGADEFGASATTKNDMIQALKKLGNENKAFPISHPVYSFVYHSHPSLYERITKLENS</sequence>
<evidence type="ECO:0000313" key="13">
    <source>
        <dbReference type="EMBL" id="EAK0453173.1"/>
    </source>
</evidence>
<accession>A0A5L4MBX5</accession>
<feature type="transmembrane region" description="Helical" evidence="9">
    <location>
        <begin position="281"/>
        <end position="299"/>
    </location>
</feature>
<dbReference type="EMBL" id="AACCXK010000008">
    <property type="protein sequence ID" value="EAK0453173.1"/>
    <property type="molecule type" value="Genomic_DNA"/>
</dbReference>
<name>A0A5L4MBX5_CAMFE</name>
<keyword evidence="1 8" id="KW-0645">Protease</keyword>
<comment type="cofactor">
    <cofactor evidence="7 8">
        <name>Zn(2+)</name>
        <dbReference type="ChEBI" id="CHEBI:29105"/>
    </cofactor>
    <text evidence="7 8">Binds 1 zinc ion per subunit.</text>
</comment>
<evidence type="ECO:0000313" key="12">
    <source>
        <dbReference type="EMBL" id="EAI5408069.1"/>
    </source>
</evidence>
<feature type="active site" evidence="6">
    <location>
        <position position="268"/>
    </location>
</feature>
<feature type="transmembrane region" description="Helical" evidence="9">
    <location>
        <begin position="131"/>
        <end position="153"/>
    </location>
</feature>
<dbReference type="GO" id="GO:0004222">
    <property type="term" value="F:metalloendopeptidase activity"/>
    <property type="evidence" value="ECO:0007669"/>
    <property type="project" value="InterPro"/>
</dbReference>
<evidence type="ECO:0000256" key="4">
    <source>
        <dbReference type="ARBA" id="ARBA00022833"/>
    </source>
</evidence>
<evidence type="ECO:0000256" key="6">
    <source>
        <dbReference type="PIRSR" id="PIRSR627057-1"/>
    </source>
</evidence>
<dbReference type="InterPro" id="IPR027057">
    <property type="entry name" value="CAXX_Prtase_1"/>
</dbReference>
<comment type="similarity">
    <text evidence="8">Belongs to the peptidase M48 family.</text>
</comment>
<evidence type="ECO:0000313" key="15">
    <source>
        <dbReference type="Proteomes" id="UP000557842"/>
    </source>
</evidence>
<dbReference type="GO" id="GO:0071586">
    <property type="term" value="P:CAAX-box protein processing"/>
    <property type="evidence" value="ECO:0007669"/>
    <property type="project" value="InterPro"/>
</dbReference>
<dbReference type="EMBL" id="AACCXM010000005">
    <property type="protein sequence ID" value="EAK0469061.1"/>
    <property type="molecule type" value="Genomic_DNA"/>
</dbReference>
<evidence type="ECO:0000256" key="7">
    <source>
        <dbReference type="PIRSR" id="PIRSR627057-2"/>
    </source>
</evidence>
<evidence type="ECO:0000259" key="11">
    <source>
        <dbReference type="Pfam" id="PF16491"/>
    </source>
</evidence>
<keyword evidence="9" id="KW-0472">Membrane</keyword>
<dbReference type="InterPro" id="IPR001915">
    <property type="entry name" value="Peptidase_M48"/>
</dbReference>
<comment type="caution">
    <text evidence="13">The sequence shown here is derived from an EMBL/GenBank/DDBJ whole genome shotgun (WGS) entry which is preliminary data.</text>
</comment>
<dbReference type="EMBL" id="AABQDW010000007">
    <property type="protein sequence ID" value="EAI5408069.1"/>
    <property type="molecule type" value="Genomic_DNA"/>
</dbReference>
<evidence type="ECO:0000313" key="14">
    <source>
        <dbReference type="EMBL" id="EAK0469061.1"/>
    </source>
</evidence>
<dbReference type="InterPro" id="IPR032456">
    <property type="entry name" value="Peptidase_M48_N"/>
</dbReference>
<dbReference type="PANTHER" id="PTHR10120">
    <property type="entry name" value="CAAX PRENYL PROTEASE 1"/>
    <property type="match status" value="1"/>
</dbReference>
<dbReference type="FunFam" id="3.30.2010.10:FF:000010">
    <property type="entry name" value="M48 family peptidase"/>
    <property type="match status" value="1"/>
</dbReference>
<protein>
    <submittedName>
        <fullName evidence="13">M48 family metallopeptidase</fullName>
    </submittedName>
</protein>
<feature type="transmembrane region" description="Helical" evidence="9">
    <location>
        <begin position="311"/>
        <end position="330"/>
    </location>
</feature>
<feature type="transmembrane region" description="Helical" evidence="9">
    <location>
        <begin position="165"/>
        <end position="184"/>
    </location>
</feature>
<feature type="binding site" evidence="7">
    <location>
        <position position="271"/>
    </location>
    <ligand>
        <name>Zn(2+)</name>
        <dbReference type="ChEBI" id="CHEBI:29105"/>
        <note>catalytic</note>
    </ligand>
</feature>
<evidence type="ECO:0000259" key="10">
    <source>
        <dbReference type="Pfam" id="PF01435"/>
    </source>
</evidence>
<dbReference type="Pfam" id="PF01435">
    <property type="entry name" value="Peptidase_M48"/>
    <property type="match status" value="1"/>
</dbReference>
<keyword evidence="3 8" id="KW-0378">Hydrolase</keyword>
<feature type="transmembrane region" description="Helical" evidence="9">
    <location>
        <begin position="62"/>
        <end position="83"/>
    </location>
</feature>
<feature type="transmembrane region" description="Helical" evidence="9">
    <location>
        <begin position="6"/>
        <end position="27"/>
    </location>
</feature>
<evidence type="ECO:0000256" key="2">
    <source>
        <dbReference type="ARBA" id="ARBA00022723"/>
    </source>
</evidence>
<organism evidence="13">
    <name type="scientific">Campylobacter fetus</name>
    <dbReference type="NCBI Taxonomy" id="196"/>
    <lineage>
        <taxon>Bacteria</taxon>
        <taxon>Pseudomonadati</taxon>
        <taxon>Campylobacterota</taxon>
        <taxon>Epsilonproteobacteria</taxon>
        <taxon>Campylobacterales</taxon>
        <taxon>Campylobacteraceae</taxon>
        <taxon>Campylobacter</taxon>
    </lineage>
</organism>
<keyword evidence="4 7" id="KW-0862">Zinc</keyword>
<dbReference type="CDD" id="cd07343">
    <property type="entry name" value="M48A_Zmpste24p_like"/>
    <property type="match status" value="1"/>
</dbReference>
<evidence type="ECO:0000256" key="8">
    <source>
        <dbReference type="RuleBase" id="RU003983"/>
    </source>
</evidence>
<evidence type="ECO:0000256" key="9">
    <source>
        <dbReference type="SAM" id="Phobius"/>
    </source>
</evidence>
<gene>
    <name evidence="13" type="ORF">AAH17_05810</name>
    <name evidence="14" type="ORF">AAH24_06790</name>
    <name evidence="12" type="ORF">BVH53_05070</name>
</gene>
<dbReference type="RefSeq" id="WP_065843769.1">
    <property type="nucleotide sequence ID" value="NZ_AABUZP020000044.1"/>
</dbReference>
<feature type="active site" description="Proton donor" evidence="6">
    <location>
        <position position="346"/>
    </location>
</feature>
<keyword evidence="2 7" id="KW-0479">Metal-binding</keyword>
<dbReference type="Proteomes" id="UP000557842">
    <property type="component" value="Unassembled WGS sequence"/>
</dbReference>
<dbReference type="GO" id="GO:0046872">
    <property type="term" value="F:metal ion binding"/>
    <property type="evidence" value="ECO:0007669"/>
    <property type="project" value="UniProtKB-KW"/>
</dbReference>
<keyword evidence="9" id="KW-0812">Transmembrane</keyword>
<dbReference type="Gene3D" id="3.30.2010.10">
    <property type="entry name" value="Metalloproteases ('zincins'), catalytic domain"/>
    <property type="match status" value="1"/>
</dbReference>
<dbReference type="Pfam" id="PF16491">
    <property type="entry name" value="Peptidase_M48_N"/>
    <property type="match status" value="1"/>
</dbReference>
<proteinExistence type="inferred from homology"/>
<feature type="transmembrane region" description="Helical" evidence="9">
    <location>
        <begin position="89"/>
        <end position="110"/>
    </location>
</feature>
<keyword evidence="9" id="KW-1133">Transmembrane helix</keyword>
<reference evidence="13 15" key="1">
    <citation type="submission" date="2018-05" db="EMBL/GenBank/DDBJ databases">
        <authorList>
            <consortium name="PulseNet: The National Subtyping Network for Foodborne Disease Surveillance"/>
            <person name="Tarr C.L."/>
            <person name="Trees E."/>
            <person name="Katz L.S."/>
            <person name="Carleton-Romer H.A."/>
            <person name="Stroika S."/>
            <person name="Kucerova Z."/>
            <person name="Roache K.F."/>
            <person name="Sabol A.L."/>
            <person name="Besser J."/>
            <person name="Gerner-Smidt P."/>
        </authorList>
    </citation>
    <scope>NUCLEOTIDE SEQUENCE</scope>
    <source>
        <strain evidence="13">2014D-0197</strain>
        <strain evidence="12 15">2016D-0221</strain>
        <strain evidence="14">D4313</strain>
    </source>
</reference>
<feature type="domain" description="Peptidase M48" evidence="10">
    <location>
        <begin position="198"/>
        <end position="398"/>
    </location>
</feature>
<keyword evidence="5 8" id="KW-0482">Metalloprotease</keyword>
<feature type="domain" description="CAAX prenyl protease 1 N-terminal" evidence="11">
    <location>
        <begin position="37"/>
        <end position="194"/>
    </location>
</feature>